<gene>
    <name evidence="1" type="ORF">OCU04_011216</name>
</gene>
<accession>A0A9X0ABU6</accession>
<reference evidence="1" key="1">
    <citation type="submission" date="2022-11" db="EMBL/GenBank/DDBJ databases">
        <title>Genome Resource of Sclerotinia nivalis Strain SnTB1, a Plant Pathogen Isolated from American Ginseng.</title>
        <authorList>
            <person name="Fan S."/>
        </authorList>
    </citation>
    <scope>NUCLEOTIDE SEQUENCE</scope>
    <source>
        <strain evidence="1">SnTB1</strain>
    </source>
</reference>
<dbReference type="Proteomes" id="UP001152300">
    <property type="component" value="Unassembled WGS sequence"/>
</dbReference>
<dbReference type="AlphaFoldDB" id="A0A9X0ABU6"/>
<proteinExistence type="predicted"/>
<name>A0A9X0ABU6_9HELO</name>
<sequence>MMAPRINLDRKEVGAGCIVNLHRHGDRNVCVGICSEDPCPMFCKQCLDGCADTAEHCKLNSKSYGHPVLVLGLRDKSDGTYVTFVIISALGSDFPSFKEFLQQRACHMGDPDPLTPCSFGPKHLWKDDEKNYRLNYAVEPSGVNFTKRCYLELPHRYTLKIECFATFRPKKHQDNPITEHAYGLRFTEDSYNKVMEKMGLAKENFVSTDDLKKGKGGATGTTTELFESTSTPGSGSLPLYDFDMRLLTPTQSALARRRRLARQ</sequence>
<dbReference type="OrthoDB" id="3473721at2759"/>
<keyword evidence="2" id="KW-1185">Reference proteome</keyword>
<organism evidence="1 2">
    <name type="scientific">Sclerotinia nivalis</name>
    <dbReference type="NCBI Taxonomy" id="352851"/>
    <lineage>
        <taxon>Eukaryota</taxon>
        <taxon>Fungi</taxon>
        <taxon>Dikarya</taxon>
        <taxon>Ascomycota</taxon>
        <taxon>Pezizomycotina</taxon>
        <taxon>Leotiomycetes</taxon>
        <taxon>Helotiales</taxon>
        <taxon>Sclerotiniaceae</taxon>
        <taxon>Sclerotinia</taxon>
    </lineage>
</organism>
<comment type="caution">
    <text evidence="1">The sequence shown here is derived from an EMBL/GenBank/DDBJ whole genome shotgun (WGS) entry which is preliminary data.</text>
</comment>
<evidence type="ECO:0000313" key="1">
    <source>
        <dbReference type="EMBL" id="KAJ8059559.1"/>
    </source>
</evidence>
<evidence type="ECO:0000313" key="2">
    <source>
        <dbReference type="Proteomes" id="UP001152300"/>
    </source>
</evidence>
<dbReference type="EMBL" id="JAPEIS010000014">
    <property type="protein sequence ID" value="KAJ8059559.1"/>
    <property type="molecule type" value="Genomic_DNA"/>
</dbReference>
<protein>
    <submittedName>
        <fullName evidence="1">Uncharacterized protein</fullName>
    </submittedName>
</protein>